<gene>
    <name evidence="25" type="ORF">SAMN02745702_01489</name>
</gene>
<feature type="binding site" evidence="22">
    <location>
        <position position="105"/>
    </location>
    <ligand>
        <name>ATP</name>
        <dbReference type="ChEBI" id="CHEBI:30616"/>
    </ligand>
</feature>
<feature type="binding site" evidence="23">
    <location>
        <position position="57"/>
    </location>
    <ligand>
        <name>a divalent metal cation</name>
        <dbReference type="ChEBI" id="CHEBI:60240"/>
    </ligand>
</feature>
<keyword evidence="16 24" id="KW-0443">Lipid metabolism</keyword>
<feature type="binding site" evidence="21">
    <location>
        <position position="38"/>
    </location>
    <ligand>
        <name>substrate</name>
    </ligand>
</feature>
<keyword evidence="17 24" id="KW-0472">Membrane</keyword>
<evidence type="ECO:0000256" key="3">
    <source>
        <dbReference type="ARBA" id="ARBA00012133"/>
    </source>
</evidence>
<keyword evidence="9 24" id="KW-0812">Transmembrane</keyword>
<dbReference type="Pfam" id="PF01219">
    <property type="entry name" value="DAGK_prokar"/>
    <property type="match status" value="1"/>
</dbReference>
<dbReference type="EC" id="2.7.1.107" evidence="3 24"/>
<organism evidence="25 26">
    <name type="scientific">Desulfobaculum bizertense DSM 18034</name>
    <dbReference type="NCBI Taxonomy" id="1121442"/>
    <lineage>
        <taxon>Bacteria</taxon>
        <taxon>Pseudomonadati</taxon>
        <taxon>Thermodesulfobacteriota</taxon>
        <taxon>Desulfovibrionia</taxon>
        <taxon>Desulfovibrionales</taxon>
        <taxon>Desulfovibrionaceae</taxon>
        <taxon>Desulfobaculum</taxon>
    </lineage>
</organism>
<keyword evidence="8 24" id="KW-0808">Transferase</keyword>
<protein>
    <recommendedName>
        <fullName evidence="4 24">Diacylglycerol kinase</fullName>
        <ecNumber evidence="3 24">2.7.1.107</ecNumber>
    </recommendedName>
</protein>
<dbReference type="AlphaFoldDB" id="A0A1T4W2H9"/>
<dbReference type="InterPro" id="IPR036945">
    <property type="entry name" value="DAGK_sf"/>
</dbReference>
<evidence type="ECO:0000313" key="26">
    <source>
        <dbReference type="Proteomes" id="UP000189733"/>
    </source>
</evidence>
<feature type="binding site" evidence="21">
    <location>
        <position position="98"/>
    </location>
    <ligand>
        <name>substrate</name>
    </ligand>
</feature>
<feature type="transmembrane region" description="Helical" evidence="24">
    <location>
        <begin position="125"/>
        <end position="146"/>
    </location>
</feature>
<keyword evidence="15 24" id="KW-1133">Transmembrane helix</keyword>
<evidence type="ECO:0000256" key="23">
    <source>
        <dbReference type="PIRSR" id="PIRSR600829-4"/>
    </source>
</evidence>
<comment type="function">
    <text evidence="24">Catalyzes the ATP-dependent phosphorylation of sn-l,2-diacylglycerol (DAG) to phosphatidic acid. Involved in the recycling of diacylglycerol produced as a by-product during membrane-derived oligosaccharide (MDO) biosynthesis.</text>
</comment>
<feature type="binding site" evidence="22">
    <location>
        <position position="45"/>
    </location>
    <ligand>
        <name>ATP</name>
        <dbReference type="ChEBI" id="CHEBI:30616"/>
    </ligand>
</feature>
<keyword evidence="19 24" id="KW-1208">Phospholipid metabolism</keyword>
<evidence type="ECO:0000256" key="22">
    <source>
        <dbReference type="PIRSR" id="PIRSR600829-3"/>
    </source>
</evidence>
<evidence type="ECO:0000256" key="6">
    <source>
        <dbReference type="ARBA" id="ARBA00022516"/>
    </source>
</evidence>
<dbReference type="GO" id="GO:0004143">
    <property type="term" value="F:ATP-dependent diacylglycerol kinase activity"/>
    <property type="evidence" value="ECO:0007669"/>
    <property type="project" value="UniProtKB-EC"/>
</dbReference>
<keyword evidence="5" id="KW-1003">Cell membrane</keyword>
<keyword evidence="7" id="KW-0997">Cell inner membrane</keyword>
<keyword evidence="14 23" id="KW-0460">Magnesium</keyword>
<dbReference type="InterPro" id="IPR033718">
    <property type="entry name" value="DAGK_prok"/>
</dbReference>
<sequence length="147" mass="16163">MGAFFYMRLLGILTLEADKGSPSRNLESLEKRMERISRIVKAASYSWDGLRSAAQKEKAVQDELLVLVPVIVLAFWIGDTALETAVLISSWLLVLLTELLNTAIEAVTDRVGTEWNEYAKQAKDLGSAAVFVALCIAGITWFAVLVS</sequence>
<keyword evidence="18" id="KW-0594">Phospholipid biosynthesis</keyword>
<evidence type="ECO:0000256" key="2">
    <source>
        <dbReference type="ARBA" id="ARBA00005967"/>
    </source>
</evidence>
<evidence type="ECO:0000256" key="8">
    <source>
        <dbReference type="ARBA" id="ARBA00022679"/>
    </source>
</evidence>
<comment type="subcellular location">
    <subcellularLocation>
        <location evidence="1">Cell inner membrane</location>
        <topology evidence="1">Multi-pass membrane protein</topology>
    </subcellularLocation>
</comment>
<evidence type="ECO:0000256" key="1">
    <source>
        <dbReference type="ARBA" id="ARBA00004429"/>
    </source>
</evidence>
<dbReference type="PANTHER" id="PTHR34299:SF1">
    <property type="entry name" value="DIACYLGLYCEROL KINASE"/>
    <property type="match status" value="1"/>
</dbReference>
<evidence type="ECO:0000256" key="9">
    <source>
        <dbReference type="ARBA" id="ARBA00022692"/>
    </source>
</evidence>
<feature type="binding site" evidence="21">
    <location>
        <position position="127"/>
    </location>
    <ligand>
        <name>substrate</name>
    </ligand>
</feature>
<evidence type="ECO:0000256" key="15">
    <source>
        <dbReference type="ARBA" id="ARBA00022989"/>
    </source>
</evidence>
<keyword evidence="26" id="KW-1185">Reference proteome</keyword>
<evidence type="ECO:0000256" key="12">
    <source>
        <dbReference type="ARBA" id="ARBA00022777"/>
    </source>
</evidence>
<feature type="transmembrane region" description="Helical" evidence="24">
    <location>
        <begin position="60"/>
        <end position="78"/>
    </location>
</feature>
<feature type="binding site" evidence="21">
    <location>
        <begin position="42"/>
        <end position="47"/>
    </location>
    <ligand>
        <name>substrate</name>
    </ligand>
</feature>
<comment type="similarity">
    <text evidence="2 24">Belongs to the bacterial diacylglycerol kinase family.</text>
</comment>
<feature type="binding site" evidence="22">
    <location>
        <position position="57"/>
    </location>
    <ligand>
        <name>ATP</name>
        <dbReference type="ChEBI" id="CHEBI:30616"/>
    </ligand>
</feature>
<evidence type="ECO:0000256" key="17">
    <source>
        <dbReference type="ARBA" id="ARBA00023136"/>
    </source>
</evidence>
<dbReference type="GO" id="GO:0046872">
    <property type="term" value="F:metal ion binding"/>
    <property type="evidence" value="ECO:0007669"/>
    <property type="project" value="UniProtKB-KW"/>
</dbReference>
<evidence type="ECO:0000256" key="7">
    <source>
        <dbReference type="ARBA" id="ARBA00022519"/>
    </source>
</evidence>
<dbReference type="InterPro" id="IPR000829">
    <property type="entry name" value="DAGK"/>
</dbReference>
<dbReference type="STRING" id="1121442.SAMN02745702_01489"/>
<evidence type="ECO:0000256" key="11">
    <source>
        <dbReference type="ARBA" id="ARBA00022741"/>
    </source>
</evidence>
<evidence type="ECO:0000256" key="21">
    <source>
        <dbReference type="PIRSR" id="PIRSR600829-2"/>
    </source>
</evidence>
<dbReference type="Gene3D" id="1.10.287.3610">
    <property type="match status" value="1"/>
</dbReference>
<evidence type="ECO:0000256" key="18">
    <source>
        <dbReference type="ARBA" id="ARBA00023209"/>
    </source>
</evidence>
<feature type="binding site" evidence="23">
    <location>
        <position position="105"/>
    </location>
    <ligand>
        <name>a divalent metal cation</name>
        <dbReference type="ChEBI" id="CHEBI:60240"/>
    </ligand>
</feature>
<name>A0A1T4W2H9_9BACT</name>
<evidence type="ECO:0000256" key="19">
    <source>
        <dbReference type="ARBA" id="ARBA00023264"/>
    </source>
</evidence>
<feature type="binding site" evidence="22">
    <location>
        <position position="38"/>
    </location>
    <ligand>
        <name>ATP</name>
        <dbReference type="ChEBI" id="CHEBI:30616"/>
    </ligand>
</feature>
<keyword evidence="12 24" id="KW-0418">Kinase</keyword>
<comment type="catalytic activity">
    <reaction evidence="24">
        <text>a 1,2-diacyl-sn-glycerol + ATP = a 1,2-diacyl-sn-glycero-3-phosphate + ADP + H(+)</text>
        <dbReference type="Rhea" id="RHEA:10272"/>
        <dbReference type="ChEBI" id="CHEBI:15378"/>
        <dbReference type="ChEBI" id="CHEBI:17815"/>
        <dbReference type="ChEBI" id="CHEBI:30616"/>
        <dbReference type="ChEBI" id="CHEBI:58608"/>
        <dbReference type="ChEBI" id="CHEBI:456216"/>
        <dbReference type="EC" id="2.7.1.107"/>
    </reaction>
</comment>
<accession>A0A1T4W2H9</accession>
<dbReference type="GO" id="GO:0006654">
    <property type="term" value="P:phosphatidic acid biosynthetic process"/>
    <property type="evidence" value="ECO:0007669"/>
    <property type="project" value="InterPro"/>
</dbReference>
<comment type="cofactor">
    <cofactor evidence="23">
        <name>Mg(2+)</name>
        <dbReference type="ChEBI" id="CHEBI:18420"/>
    </cofactor>
    <text evidence="23">Mn(2+), Zn(2+), Cd(2+) and Co(2+) support activity to lesser extents.</text>
</comment>
<evidence type="ECO:0000256" key="14">
    <source>
        <dbReference type="ARBA" id="ARBA00022842"/>
    </source>
</evidence>
<evidence type="ECO:0000256" key="16">
    <source>
        <dbReference type="ARBA" id="ARBA00023098"/>
    </source>
</evidence>
<keyword evidence="10 23" id="KW-0479">Metal-binding</keyword>
<reference evidence="25 26" key="1">
    <citation type="submission" date="2017-02" db="EMBL/GenBank/DDBJ databases">
        <authorList>
            <person name="Peterson S.W."/>
        </authorList>
    </citation>
    <scope>NUCLEOTIDE SEQUENCE [LARGE SCALE GENOMIC DNA]</scope>
    <source>
        <strain evidence="25 26">DSM 18034</strain>
    </source>
</reference>
<evidence type="ECO:0000256" key="10">
    <source>
        <dbReference type="ARBA" id="ARBA00022723"/>
    </source>
</evidence>
<feature type="active site" description="Proton acceptor" evidence="20">
    <location>
        <position position="98"/>
    </location>
</feature>
<keyword evidence="6" id="KW-0444">Lipid biosynthesis</keyword>
<feature type="binding site" evidence="21">
    <location>
        <begin position="59"/>
        <end position="63"/>
    </location>
    <ligand>
        <name>substrate</name>
    </ligand>
</feature>
<evidence type="ECO:0000313" key="25">
    <source>
        <dbReference type="EMBL" id="SKA71470.1"/>
    </source>
</evidence>
<proteinExistence type="inferred from homology"/>
<dbReference type="Proteomes" id="UP000189733">
    <property type="component" value="Unassembled WGS sequence"/>
</dbReference>
<comment type="caution">
    <text evidence="24">Lacks conserved residue(s) required for the propagation of feature annotation.</text>
</comment>
<evidence type="ECO:0000256" key="5">
    <source>
        <dbReference type="ARBA" id="ARBA00022475"/>
    </source>
</evidence>
<keyword evidence="11 22" id="KW-0547">Nucleotide-binding</keyword>
<evidence type="ECO:0000256" key="24">
    <source>
        <dbReference type="RuleBase" id="RU363065"/>
    </source>
</evidence>
<evidence type="ECO:0000256" key="20">
    <source>
        <dbReference type="PIRSR" id="PIRSR600829-1"/>
    </source>
</evidence>
<dbReference type="PANTHER" id="PTHR34299">
    <property type="entry name" value="DIACYLGLYCEROL KINASE"/>
    <property type="match status" value="1"/>
</dbReference>
<dbReference type="EMBL" id="FUYA01000004">
    <property type="protein sequence ID" value="SKA71470.1"/>
    <property type="molecule type" value="Genomic_DNA"/>
</dbReference>
<dbReference type="CDD" id="cd14264">
    <property type="entry name" value="DAGK_IM"/>
    <property type="match status" value="1"/>
</dbReference>
<feature type="binding site" evidence="22">
    <location>
        <begin position="123"/>
        <end position="124"/>
    </location>
    <ligand>
        <name>ATP</name>
        <dbReference type="ChEBI" id="CHEBI:30616"/>
    </ligand>
</feature>
<evidence type="ECO:0000256" key="4">
    <source>
        <dbReference type="ARBA" id="ARBA00017575"/>
    </source>
</evidence>
<dbReference type="GO" id="GO:0005524">
    <property type="term" value="F:ATP binding"/>
    <property type="evidence" value="ECO:0007669"/>
    <property type="project" value="UniProtKB-KW"/>
</dbReference>
<keyword evidence="13 22" id="KW-0067">ATP-binding</keyword>
<evidence type="ECO:0000256" key="13">
    <source>
        <dbReference type="ARBA" id="ARBA00022840"/>
    </source>
</evidence>
<dbReference type="GO" id="GO:0005886">
    <property type="term" value="C:plasma membrane"/>
    <property type="evidence" value="ECO:0007669"/>
    <property type="project" value="UniProtKB-SubCell"/>
</dbReference>